<organism evidence="2 3">
    <name type="scientific">Quillaja saponaria</name>
    <name type="common">Soap bark tree</name>
    <dbReference type="NCBI Taxonomy" id="32244"/>
    <lineage>
        <taxon>Eukaryota</taxon>
        <taxon>Viridiplantae</taxon>
        <taxon>Streptophyta</taxon>
        <taxon>Embryophyta</taxon>
        <taxon>Tracheophyta</taxon>
        <taxon>Spermatophyta</taxon>
        <taxon>Magnoliopsida</taxon>
        <taxon>eudicotyledons</taxon>
        <taxon>Gunneridae</taxon>
        <taxon>Pentapetalae</taxon>
        <taxon>rosids</taxon>
        <taxon>fabids</taxon>
        <taxon>Fabales</taxon>
        <taxon>Quillajaceae</taxon>
        <taxon>Quillaja</taxon>
    </lineage>
</organism>
<feature type="coiled-coil region" evidence="1">
    <location>
        <begin position="58"/>
        <end position="143"/>
    </location>
</feature>
<dbReference type="EMBL" id="JARAOO010000011">
    <property type="protein sequence ID" value="KAJ7950027.1"/>
    <property type="molecule type" value="Genomic_DNA"/>
</dbReference>
<dbReference type="InterPro" id="IPR044951">
    <property type="entry name" value="SPC24-like"/>
</dbReference>
<proteinExistence type="predicted"/>
<dbReference type="PANTHER" id="PTHR35730">
    <property type="entry name" value="KINETOCHORE PROTEIN SPC24 HOMOLOG-RELATED"/>
    <property type="match status" value="1"/>
</dbReference>
<accession>A0AAD7L251</accession>
<dbReference type="PANTHER" id="PTHR35730:SF2">
    <property type="entry name" value="KINETOCHORE PROTEIN SPC24 HOMOLOG-RELATED"/>
    <property type="match status" value="1"/>
</dbReference>
<sequence>MGVSSRNIDVEKLISYSHDLIEVFKDKRDINSLTHCLENSKSLGSSCDSDLNESRSLLEGYQIKIDVCKQKMEEAKSEVAADAELDHLRKELEDELEKDRMLREELRVITNEINDLERQWVSVQERKKTLKKLEEDKLKAQRMLSLYASVTTTIPDLDDHSKISGYIVDRDKRVVEKFEFNPTKMTALDACNGIWKMMD</sequence>
<dbReference type="AlphaFoldDB" id="A0AAD7L251"/>
<evidence type="ECO:0000313" key="2">
    <source>
        <dbReference type="EMBL" id="KAJ7950027.1"/>
    </source>
</evidence>
<name>A0AAD7L251_QUISA</name>
<gene>
    <name evidence="2" type="ORF">O6P43_026269</name>
</gene>
<protein>
    <submittedName>
        <fullName evidence="2">Plectin-like</fullName>
    </submittedName>
</protein>
<evidence type="ECO:0000313" key="3">
    <source>
        <dbReference type="Proteomes" id="UP001163823"/>
    </source>
</evidence>
<comment type="caution">
    <text evidence="2">The sequence shown here is derived from an EMBL/GenBank/DDBJ whole genome shotgun (WGS) entry which is preliminary data.</text>
</comment>
<dbReference type="Gene3D" id="3.30.160.570">
    <property type="entry name" value="Ncd80 complex, Spc24 subunit"/>
    <property type="match status" value="1"/>
</dbReference>
<dbReference type="Proteomes" id="UP001163823">
    <property type="component" value="Chromosome 11"/>
</dbReference>
<dbReference type="GO" id="GO:0051983">
    <property type="term" value="P:regulation of chromosome segregation"/>
    <property type="evidence" value="ECO:0007669"/>
    <property type="project" value="InterPro"/>
</dbReference>
<keyword evidence="3" id="KW-1185">Reference proteome</keyword>
<keyword evidence="1" id="KW-0175">Coiled coil</keyword>
<dbReference type="KEGG" id="qsa:O6P43_026269"/>
<reference evidence="2" key="1">
    <citation type="journal article" date="2023" name="Science">
        <title>Elucidation of the pathway for biosynthesis of saponin adjuvants from the soapbark tree.</title>
        <authorList>
            <person name="Reed J."/>
            <person name="Orme A."/>
            <person name="El-Demerdash A."/>
            <person name="Owen C."/>
            <person name="Martin L.B.B."/>
            <person name="Misra R.C."/>
            <person name="Kikuchi S."/>
            <person name="Rejzek M."/>
            <person name="Martin A.C."/>
            <person name="Harkess A."/>
            <person name="Leebens-Mack J."/>
            <person name="Louveau T."/>
            <person name="Stephenson M.J."/>
            <person name="Osbourn A."/>
        </authorList>
    </citation>
    <scope>NUCLEOTIDE SEQUENCE</scope>
    <source>
        <strain evidence="2">S10</strain>
    </source>
</reference>
<evidence type="ECO:0000256" key="1">
    <source>
        <dbReference type="SAM" id="Coils"/>
    </source>
</evidence>